<dbReference type="SUPFAM" id="SSF53254">
    <property type="entry name" value="Phosphoglycerate mutase-like"/>
    <property type="match status" value="1"/>
</dbReference>
<organism evidence="1 2">
    <name type="scientific">Ruania alkalisoli</name>
    <dbReference type="NCBI Taxonomy" id="2779775"/>
    <lineage>
        <taxon>Bacteria</taxon>
        <taxon>Bacillati</taxon>
        <taxon>Actinomycetota</taxon>
        <taxon>Actinomycetes</taxon>
        <taxon>Micrococcales</taxon>
        <taxon>Ruaniaceae</taxon>
        <taxon>Ruania</taxon>
    </lineage>
</organism>
<name>A0A7M1SZ03_9MICO</name>
<dbReference type="PANTHER" id="PTHR47623:SF1">
    <property type="entry name" value="OS09G0287300 PROTEIN"/>
    <property type="match status" value="1"/>
</dbReference>
<evidence type="ECO:0000313" key="2">
    <source>
        <dbReference type="Proteomes" id="UP000593758"/>
    </source>
</evidence>
<keyword evidence="2" id="KW-1185">Reference proteome</keyword>
<dbReference type="AlphaFoldDB" id="A0A7M1SZ03"/>
<dbReference type="Proteomes" id="UP000593758">
    <property type="component" value="Chromosome"/>
</dbReference>
<accession>A0A7M1SZ03</accession>
<dbReference type="Gene3D" id="3.40.50.1240">
    <property type="entry name" value="Phosphoglycerate mutase-like"/>
    <property type="match status" value="1"/>
</dbReference>
<dbReference type="EMBL" id="CP063169">
    <property type="protein sequence ID" value="QOR72247.1"/>
    <property type="molecule type" value="Genomic_DNA"/>
</dbReference>
<dbReference type="Pfam" id="PF00300">
    <property type="entry name" value="His_Phos_1"/>
    <property type="match status" value="1"/>
</dbReference>
<gene>
    <name evidence="1" type="ORF">IM660_08470</name>
</gene>
<protein>
    <submittedName>
        <fullName evidence="1">Histidine phosphatase family protein</fullName>
    </submittedName>
</protein>
<reference evidence="1 2" key="1">
    <citation type="submission" date="2020-10" db="EMBL/GenBank/DDBJ databases">
        <title>Haloactinobacterium sp. RN3S43, a bacterium isolated from saline soil.</title>
        <authorList>
            <person name="Sun J.-Q."/>
        </authorList>
    </citation>
    <scope>NUCLEOTIDE SEQUENCE [LARGE SCALE GENOMIC DNA]</scope>
    <source>
        <strain evidence="1 2">RN3S43</strain>
    </source>
</reference>
<dbReference type="SMART" id="SM00855">
    <property type="entry name" value="PGAM"/>
    <property type="match status" value="1"/>
</dbReference>
<dbReference type="PANTHER" id="PTHR47623">
    <property type="entry name" value="OS09G0287300 PROTEIN"/>
    <property type="match status" value="1"/>
</dbReference>
<dbReference type="InterPro" id="IPR013078">
    <property type="entry name" value="His_Pase_superF_clade-1"/>
</dbReference>
<dbReference type="RefSeq" id="WP_193498887.1">
    <property type="nucleotide sequence ID" value="NZ_CP063169.1"/>
</dbReference>
<dbReference type="CDD" id="cd07067">
    <property type="entry name" value="HP_PGM_like"/>
    <property type="match status" value="1"/>
</dbReference>
<dbReference type="KEGG" id="halt:IM660_08470"/>
<evidence type="ECO:0000313" key="1">
    <source>
        <dbReference type="EMBL" id="QOR72247.1"/>
    </source>
</evidence>
<sequence>MNSASQRLVLLRHAQAEHGALRDVDRALSLDGRAHARLVGERLAAADLVPDLVLCSVAVRTRQTWQLVAGGMAERTEGVEVRYLDDLYEADLSDVLDAIRGVPEHTPTVLVVGHEPVTSAVAHLLAAPGSQEAALHRVRTGISTSMAAVLTPNVAWPDIGRRTCVLTELISGRQSG</sequence>
<proteinExistence type="predicted"/>
<dbReference type="InterPro" id="IPR029033">
    <property type="entry name" value="His_PPase_superfam"/>
</dbReference>